<dbReference type="Proteomes" id="UP000799779">
    <property type="component" value="Unassembled WGS sequence"/>
</dbReference>
<keyword evidence="1" id="KW-0812">Transmembrane</keyword>
<dbReference type="EMBL" id="ML977597">
    <property type="protein sequence ID" value="KAF1999238.1"/>
    <property type="molecule type" value="Genomic_DNA"/>
</dbReference>
<keyword evidence="1" id="KW-0472">Membrane</keyword>
<keyword evidence="1" id="KW-1133">Transmembrane helix</keyword>
<evidence type="ECO:0000256" key="1">
    <source>
        <dbReference type="SAM" id="Phobius"/>
    </source>
</evidence>
<reference evidence="2" key="1">
    <citation type="journal article" date="2020" name="Stud. Mycol.">
        <title>101 Dothideomycetes genomes: a test case for predicting lifestyles and emergence of pathogens.</title>
        <authorList>
            <person name="Haridas S."/>
            <person name="Albert R."/>
            <person name="Binder M."/>
            <person name="Bloem J."/>
            <person name="Labutti K."/>
            <person name="Salamov A."/>
            <person name="Andreopoulos B."/>
            <person name="Baker S."/>
            <person name="Barry K."/>
            <person name="Bills G."/>
            <person name="Bluhm B."/>
            <person name="Cannon C."/>
            <person name="Castanera R."/>
            <person name="Culley D."/>
            <person name="Daum C."/>
            <person name="Ezra D."/>
            <person name="Gonzalez J."/>
            <person name="Henrissat B."/>
            <person name="Kuo A."/>
            <person name="Liang C."/>
            <person name="Lipzen A."/>
            <person name="Lutzoni F."/>
            <person name="Magnuson J."/>
            <person name="Mondo S."/>
            <person name="Nolan M."/>
            <person name="Ohm R."/>
            <person name="Pangilinan J."/>
            <person name="Park H.-J."/>
            <person name="Ramirez L."/>
            <person name="Alfaro M."/>
            <person name="Sun H."/>
            <person name="Tritt A."/>
            <person name="Yoshinaga Y."/>
            <person name="Zwiers L.-H."/>
            <person name="Turgeon B."/>
            <person name="Goodwin S."/>
            <person name="Spatafora J."/>
            <person name="Crous P."/>
            <person name="Grigoriev I."/>
        </authorList>
    </citation>
    <scope>NUCLEOTIDE SEQUENCE</scope>
    <source>
        <strain evidence="2">CBS 123094</strain>
    </source>
</reference>
<evidence type="ECO:0000313" key="2">
    <source>
        <dbReference type="EMBL" id="KAF1999238.1"/>
    </source>
</evidence>
<evidence type="ECO:0008006" key="4">
    <source>
        <dbReference type="Google" id="ProtNLM"/>
    </source>
</evidence>
<proteinExistence type="predicted"/>
<keyword evidence="3" id="KW-1185">Reference proteome</keyword>
<organism evidence="2 3">
    <name type="scientific">Amniculicola lignicola CBS 123094</name>
    <dbReference type="NCBI Taxonomy" id="1392246"/>
    <lineage>
        <taxon>Eukaryota</taxon>
        <taxon>Fungi</taxon>
        <taxon>Dikarya</taxon>
        <taxon>Ascomycota</taxon>
        <taxon>Pezizomycotina</taxon>
        <taxon>Dothideomycetes</taxon>
        <taxon>Pleosporomycetidae</taxon>
        <taxon>Pleosporales</taxon>
        <taxon>Amniculicolaceae</taxon>
        <taxon>Amniculicola</taxon>
    </lineage>
</organism>
<evidence type="ECO:0000313" key="3">
    <source>
        <dbReference type="Proteomes" id="UP000799779"/>
    </source>
</evidence>
<gene>
    <name evidence="2" type="ORF">P154DRAFT_621100</name>
</gene>
<name>A0A6A5WDP2_9PLEO</name>
<feature type="transmembrane region" description="Helical" evidence="1">
    <location>
        <begin position="22"/>
        <end position="47"/>
    </location>
</feature>
<sequence length="270" mass="30127">MSTLNTIAPAPKIARLSPRSRAFGIILGFAGAGVANVALGYSAFSFWTRQTKFVPYSPSPAENADLTLPVFQQHNPLGNTAICIDHAVRTVPLAKLKTTELGGTEGLTTQFCRGVWSGAGYAYQRRYLEKKYRGLEGRDKDVWDREDLGKSAYEVGTRITDHFEVVEHGEDRVVVRCGDSPHNAGLRPSDGLFSMEVTKDEDKGIATFHLKSVFVNTTEEGRNSVPLNWRFQFAHRLYTKLWMETAVRNVMKTARQAEEKEGERVAQKSV</sequence>
<accession>A0A6A5WDP2</accession>
<protein>
    <recommendedName>
        <fullName evidence="4">DUF1990 domain-containing protein</fullName>
    </recommendedName>
</protein>
<dbReference type="OrthoDB" id="4436466at2759"/>
<dbReference type="AlphaFoldDB" id="A0A6A5WDP2"/>